<dbReference type="FunFam" id="3.30.70.330:FF:000039">
    <property type="entry name" value="U1 small nuclear ribonucleoprotein A"/>
    <property type="match status" value="1"/>
</dbReference>
<evidence type="ECO:0000256" key="7">
    <source>
        <dbReference type="ARBA" id="ARBA00023187"/>
    </source>
</evidence>
<dbReference type="GO" id="GO:0003723">
    <property type="term" value="F:RNA binding"/>
    <property type="evidence" value="ECO:0007669"/>
    <property type="project" value="UniProtKB-UniRule"/>
</dbReference>
<comment type="subcellular location">
    <subcellularLocation>
        <location evidence="1">Nucleus</location>
    </subcellularLocation>
</comment>
<comment type="similarity">
    <text evidence="2">Belongs to the RRM U1 A/B'' family.</text>
</comment>
<dbReference type="FunFam" id="3.30.70.330:FF:000029">
    <property type="entry name" value="U2 small nuclear ribonucleoprotein B"/>
    <property type="match status" value="1"/>
</dbReference>
<dbReference type="GO" id="GO:0005681">
    <property type="term" value="C:spliceosomal complex"/>
    <property type="evidence" value="ECO:0007669"/>
    <property type="project" value="UniProtKB-KW"/>
</dbReference>
<accession>A0AAD5SIQ8</accession>
<dbReference type="Proteomes" id="UP001212841">
    <property type="component" value="Unassembled WGS sequence"/>
</dbReference>
<evidence type="ECO:0000256" key="5">
    <source>
        <dbReference type="ARBA" id="ARBA00022737"/>
    </source>
</evidence>
<feature type="domain" description="RRM" evidence="12">
    <location>
        <begin position="49"/>
        <end position="127"/>
    </location>
</feature>
<evidence type="ECO:0000256" key="10">
    <source>
        <dbReference type="PROSITE-ProRule" id="PRU00176"/>
    </source>
</evidence>
<evidence type="ECO:0000256" key="3">
    <source>
        <dbReference type="ARBA" id="ARBA00022664"/>
    </source>
</evidence>
<evidence type="ECO:0000256" key="6">
    <source>
        <dbReference type="ARBA" id="ARBA00022884"/>
    </source>
</evidence>
<dbReference type="GO" id="GO:0006397">
    <property type="term" value="P:mRNA processing"/>
    <property type="evidence" value="ECO:0007669"/>
    <property type="project" value="UniProtKB-KW"/>
</dbReference>
<evidence type="ECO:0000256" key="8">
    <source>
        <dbReference type="ARBA" id="ARBA00023242"/>
    </source>
</evidence>
<keyword evidence="8" id="KW-0539">Nucleus</keyword>
<evidence type="ECO:0000256" key="9">
    <source>
        <dbReference type="ARBA" id="ARBA00023274"/>
    </source>
</evidence>
<keyword evidence="9 13" id="KW-0687">Ribonucleoprotein</keyword>
<keyword evidence="4" id="KW-0747">Spliceosome</keyword>
<proteinExistence type="inferred from homology"/>
<evidence type="ECO:0000313" key="14">
    <source>
        <dbReference type="Proteomes" id="UP001212841"/>
    </source>
</evidence>
<evidence type="ECO:0000256" key="1">
    <source>
        <dbReference type="ARBA" id="ARBA00004123"/>
    </source>
</evidence>
<evidence type="ECO:0000259" key="12">
    <source>
        <dbReference type="PROSITE" id="PS50102"/>
    </source>
</evidence>
<keyword evidence="7" id="KW-0508">mRNA splicing</keyword>
<evidence type="ECO:0000256" key="4">
    <source>
        <dbReference type="ARBA" id="ARBA00022728"/>
    </source>
</evidence>
<comment type="caution">
    <text evidence="13">The sequence shown here is derived from an EMBL/GenBank/DDBJ whole genome shotgun (WGS) entry which is preliminary data.</text>
</comment>
<dbReference type="SMART" id="SM00360">
    <property type="entry name" value="RRM"/>
    <property type="match status" value="2"/>
</dbReference>
<dbReference type="InterPro" id="IPR012677">
    <property type="entry name" value="Nucleotide-bd_a/b_plait_sf"/>
</dbReference>
<gene>
    <name evidence="13" type="primary">SNRPB2</name>
    <name evidence="13" type="ORF">HK097_007302</name>
</gene>
<sequence length="256" mass="28567">MNIPQSAPGGMPPPHMMMPNLIPQLIPGLMTSLRPPRIPSAAPPTEPCQTIYVRNLHEKRKTKVLESALRTVFSEYGTILNIKVKRNVRMRGQGFITFDNIESATKALEVKGFPLFGKPLDVQYARDRAFVLSERDGTLAEHKARREEIKATREPVAPKKPRPEGATGQQHSIPDEYLPPNNILFVQNLPPETSEQILASLFNQFPGFKEVRLVPGRSDIAFVEYDSEITSATAKAALHGFKVSAEKLMKVTFAKK</sequence>
<dbReference type="SUPFAM" id="SSF54928">
    <property type="entry name" value="RNA-binding domain, RBD"/>
    <property type="match status" value="1"/>
</dbReference>
<dbReference type="PANTHER" id="PTHR10501">
    <property type="entry name" value="U1 SMALL NUCLEAR RIBONUCLEOPROTEIN A/U2 SMALL NUCLEAR RIBONUCLEOPROTEIN B"/>
    <property type="match status" value="1"/>
</dbReference>
<keyword evidence="5" id="KW-0677">Repeat</keyword>
<dbReference type="GO" id="GO:0030532">
    <property type="term" value="C:small nuclear ribonucleoprotein complex"/>
    <property type="evidence" value="ECO:0007669"/>
    <property type="project" value="UniProtKB-ARBA"/>
</dbReference>
<dbReference type="EMBL" id="JADGJD010000037">
    <property type="protein sequence ID" value="KAJ3056324.1"/>
    <property type="molecule type" value="Genomic_DNA"/>
</dbReference>
<organism evidence="13 14">
    <name type="scientific">Rhizophlyctis rosea</name>
    <dbReference type="NCBI Taxonomy" id="64517"/>
    <lineage>
        <taxon>Eukaryota</taxon>
        <taxon>Fungi</taxon>
        <taxon>Fungi incertae sedis</taxon>
        <taxon>Chytridiomycota</taxon>
        <taxon>Chytridiomycota incertae sedis</taxon>
        <taxon>Chytridiomycetes</taxon>
        <taxon>Rhizophlyctidales</taxon>
        <taxon>Rhizophlyctidaceae</taxon>
        <taxon>Rhizophlyctis</taxon>
    </lineage>
</organism>
<dbReference type="InterPro" id="IPR035979">
    <property type="entry name" value="RBD_domain_sf"/>
</dbReference>
<feature type="domain" description="RRM" evidence="12">
    <location>
        <begin position="182"/>
        <end position="256"/>
    </location>
</feature>
<dbReference type="GO" id="GO:0008380">
    <property type="term" value="P:RNA splicing"/>
    <property type="evidence" value="ECO:0007669"/>
    <property type="project" value="UniProtKB-KW"/>
</dbReference>
<evidence type="ECO:0000256" key="11">
    <source>
        <dbReference type="SAM" id="MobiDB-lite"/>
    </source>
</evidence>
<feature type="region of interest" description="Disordered" evidence="11">
    <location>
        <begin position="142"/>
        <end position="176"/>
    </location>
</feature>
<evidence type="ECO:0000313" key="13">
    <source>
        <dbReference type="EMBL" id="KAJ3056324.1"/>
    </source>
</evidence>
<dbReference type="Gene3D" id="3.30.70.330">
    <property type="match status" value="2"/>
</dbReference>
<protein>
    <submittedName>
        <fullName evidence="13">U2 small nuclear ribonucleoprotein B</fullName>
    </submittedName>
</protein>
<dbReference type="InterPro" id="IPR000504">
    <property type="entry name" value="RRM_dom"/>
</dbReference>
<keyword evidence="3" id="KW-0507">mRNA processing</keyword>
<name>A0AAD5SIQ8_9FUNG</name>
<dbReference type="PROSITE" id="PS50102">
    <property type="entry name" value="RRM"/>
    <property type="match status" value="2"/>
</dbReference>
<dbReference type="AlphaFoldDB" id="A0AAD5SIQ8"/>
<dbReference type="Pfam" id="PF00076">
    <property type="entry name" value="RRM_1"/>
    <property type="match status" value="2"/>
</dbReference>
<keyword evidence="14" id="KW-1185">Reference proteome</keyword>
<feature type="compositionally biased region" description="Basic and acidic residues" evidence="11">
    <location>
        <begin position="142"/>
        <end position="163"/>
    </location>
</feature>
<evidence type="ECO:0000256" key="2">
    <source>
        <dbReference type="ARBA" id="ARBA00007243"/>
    </source>
</evidence>
<keyword evidence="6 10" id="KW-0694">RNA-binding</keyword>
<reference evidence="13" key="1">
    <citation type="submission" date="2020-05" db="EMBL/GenBank/DDBJ databases">
        <title>Phylogenomic resolution of chytrid fungi.</title>
        <authorList>
            <person name="Stajich J.E."/>
            <person name="Amses K."/>
            <person name="Simmons R."/>
            <person name="Seto K."/>
            <person name="Myers J."/>
            <person name="Bonds A."/>
            <person name="Quandt C.A."/>
            <person name="Barry K."/>
            <person name="Liu P."/>
            <person name="Grigoriev I."/>
            <person name="Longcore J.E."/>
            <person name="James T.Y."/>
        </authorList>
    </citation>
    <scope>NUCLEOTIDE SEQUENCE</scope>
    <source>
        <strain evidence="13">JEL0318</strain>
    </source>
</reference>